<sequence>MKWISNSDGFLLNVEELCYEHIIDVLLENCKSLGDFYSQDFNGLELQNEILQCRMLLSIRLPEKIKTPEQLLQFIVSSGDESIFPNSNTYTFDHSNIYCKPREIFQQIEADTFIPQSFNGAKETL</sequence>
<protein>
    <submittedName>
        <fullName evidence="1">Uncharacterized protein</fullName>
    </submittedName>
</protein>
<comment type="caution">
    <text evidence="1">The sequence shown here is derived from an EMBL/GenBank/DDBJ whole genome shotgun (WGS) entry which is preliminary data.</text>
</comment>
<proteinExistence type="predicted"/>
<dbReference type="AlphaFoldDB" id="A0A4Y2U2S5"/>
<dbReference type="EMBL" id="BGPR01033406">
    <property type="protein sequence ID" value="GBO07315.1"/>
    <property type="molecule type" value="Genomic_DNA"/>
</dbReference>
<name>A0A4Y2U2S5_ARAVE</name>
<dbReference type="OrthoDB" id="6437574at2759"/>
<accession>A0A4Y2U2S5</accession>
<evidence type="ECO:0000313" key="2">
    <source>
        <dbReference type="Proteomes" id="UP000499080"/>
    </source>
</evidence>
<evidence type="ECO:0000313" key="1">
    <source>
        <dbReference type="EMBL" id="GBO07315.1"/>
    </source>
</evidence>
<gene>
    <name evidence="1" type="ORF">AVEN_113516_1</name>
</gene>
<organism evidence="1 2">
    <name type="scientific">Araneus ventricosus</name>
    <name type="common">Orbweaver spider</name>
    <name type="synonym">Epeira ventricosa</name>
    <dbReference type="NCBI Taxonomy" id="182803"/>
    <lineage>
        <taxon>Eukaryota</taxon>
        <taxon>Metazoa</taxon>
        <taxon>Ecdysozoa</taxon>
        <taxon>Arthropoda</taxon>
        <taxon>Chelicerata</taxon>
        <taxon>Arachnida</taxon>
        <taxon>Araneae</taxon>
        <taxon>Araneomorphae</taxon>
        <taxon>Entelegynae</taxon>
        <taxon>Araneoidea</taxon>
        <taxon>Araneidae</taxon>
        <taxon>Araneus</taxon>
    </lineage>
</organism>
<dbReference type="Proteomes" id="UP000499080">
    <property type="component" value="Unassembled WGS sequence"/>
</dbReference>
<reference evidence="1 2" key="1">
    <citation type="journal article" date="2019" name="Sci. Rep.">
        <title>Orb-weaving spider Araneus ventricosus genome elucidates the spidroin gene catalogue.</title>
        <authorList>
            <person name="Kono N."/>
            <person name="Nakamura H."/>
            <person name="Ohtoshi R."/>
            <person name="Moran D.A.P."/>
            <person name="Shinohara A."/>
            <person name="Yoshida Y."/>
            <person name="Fujiwara M."/>
            <person name="Mori M."/>
            <person name="Tomita M."/>
            <person name="Arakawa K."/>
        </authorList>
    </citation>
    <scope>NUCLEOTIDE SEQUENCE [LARGE SCALE GENOMIC DNA]</scope>
</reference>
<keyword evidence="2" id="KW-1185">Reference proteome</keyword>